<feature type="transmembrane region" description="Helical" evidence="13">
    <location>
        <begin position="1138"/>
        <end position="1165"/>
    </location>
</feature>
<dbReference type="SUPFAM" id="SSF47396">
    <property type="entry name" value="Transcription factor IIA (TFIIA), alpha-helical domain"/>
    <property type="match status" value="1"/>
</dbReference>
<dbReference type="SUPFAM" id="SSF103473">
    <property type="entry name" value="MFS general substrate transporter"/>
    <property type="match status" value="1"/>
</dbReference>
<evidence type="ECO:0000256" key="13">
    <source>
        <dbReference type="SAM" id="Phobius"/>
    </source>
</evidence>
<evidence type="ECO:0000256" key="3">
    <source>
        <dbReference type="ARBA" id="ARBA00007675"/>
    </source>
</evidence>
<dbReference type="InterPro" id="IPR009083">
    <property type="entry name" value="TFIIA_a-hlx"/>
</dbReference>
<dbReference type="InterPro" id="IPR009088">
    <property type="entry name" value="TFIIA_b-brl"/>
</dbReference>
<dbReference type="SUPFAM" id="SSF52047">
    <property type="entry name" value="RNI-like"/>
    <property type="match status" value="1"/>
</dbReference>
<dbReference type="Pfam" id="PF02268">
    <property type="entry name" value="TFIIA_gamma_N"/>
    <property type="match status" value="1"/>
</dbReference>
<keyword evidence="13" id="KW-0472">Membrane</keyword>
<keyword evidence="7" id="KW-0539">Nucleus</keyword>
<evidence type="ECO:0000256" key="11">
    <source>
        <dbReference type="SAM" id="Coils"/>
    </source>
</evidence>
<proteinExistence type="inferred from homology"/>
<evidence type="ECO:0000259" key="15">
    <source>
        <dbReference type="Pfam" id="PF02751"/>
    </source>
</evidence>
<dbReference type="PANTHER" id="PTHR10966">
    <property type="entry name" value="TRANSCRIPTION INITIATION FACTOR IIA SUBUNIT 2"/>
    <property type="match status" value="1"/>
</dbReference>
<dbReference type="FunFam" id="1.10.287.190:FF:000001">
    <property type="entry name" value="Transcription initiation factor IIA subunit 2"/>
    <property type="match status" value="1"/>
</dbReference>
<reference evidence="16 17" key="1">
    <citation type="submission" date="2019-02" db="EMBL/GenBank/DDBJ databases">
        <title>Genome sequencing of the rare red list fungi Dentipellis fragilis.</title>
        <authorList>
            <person name="Buettner E."/>
            <person name="Kellner H."/>
        </authorList>
    </citation>
    <scope>NUCLEOTIDE SEQUENCE [LARGE SCALE GENOMIC DNA]</scope>
    <source>
        <strain evidence="16 17">DSM 105465</strain>
    </source>
</reference>
<dbReference type="InterPro" id="IPR003194">
    <property type="entry name" value="TFIIA_gsu"/>
</dbReference>
<protein>
    <recommendedName>
        <fullName evidence="4">Transcription initiation factor IIA subunit 2</fullName>
    </recommendedName>
    <alternativeName>
        <fullName evidence="10">General transcription factor IIA subunit 2</fullName>
    </alternativeName>
    <alternativeName>
        <fullName evidence="9">Transcription initiation factor IIA small chain</fullName>
    </alternativeName>
</protein>
<feature type="transmembrane region" description="Helical" evidence="13">
    <location>
        <begin position="1114"/>
        <end position="1132"/>
    </location>
</feature>
<dbReference type="GO" id="GO:0022857">
    <property type="term" value="F:transmembrane transporter activity"/>
    <property type="evidence" value="ECO:0007669"/>
    <property type="project" value="InterPro"/>
</dbReference>
<evidence type="ECO:0000256" key="9">
    <source>
        <dbReference type="ARBA" id="ARBA00029848"/>
    </source>
</evidence>
<evidence type="ECO:0000256" key="10">
    <source>
        <dbReference type="ARBA" id="ARBA00032215"/>
    </source>
</evidence>
<comment type="similarity">
    <text evidence="3">Belongs to the TFIIA subunit 2 family.</text>
</comment>
<keyword evidence="11" id="KW-0175">Coiled coil</keyword>
<dbReference type="GO" id="GO:0016020">
    <property type="term" value="C:membrane"/>
    <property type="evidence" value="ECO:0007669"/>
    <property type="project" value="UniProtKB-SubCell"/>
</dbReference>
<feature type="region of interest" description="Disordered" evidence="12">
    <location>
        <begin position="1079"/>
        <end position="1099"/>
    </location>
</feature>
<organism evidence="16 17">
    <name type="scientific">Dentipellis fragilis</name>
    <dbReference type="NCBI Taxonomy" id="205917"/>
    <lineage>
        <taxon>Eukaryota</taxon>
        <taxon>Fungi</taxon>
        <taxon>Dikarya</taxon>
        <taxon>Basidiomycota</taxon>
        <taxon>Agaricomycotina</taxon>
        <taxon>Agaricomycetes</taxon>
        <taxon>Russulales</taxon>
        <taxon>Hericiaceae</taxon>
        <taxon>Dentipellis</taxon>
    </lineage>
</organism>
<dbReference type="EMBL" id="SEOQ01000269">
    <property type="protein sequence ID" value="TFY66197.1"/>
    <property type="molecule type" value="Genomic_DNA"/>
</dbReference>
<dbReference type="GO" id="GO:0005672">
    <property type="term" value="C:transcription factor TFIIA complex"/>
    <property type="evidence" value="ECO:0007669"/>
    <property type="project" value="InterPro"/>
</dbReference>
<dbReference type="GO" id="GO:0006367">
    <property type="term" value="P:transcription initiation at RNA polymerase II promoter"/>
    <property type="evidence" value="ECO:0007669"/>
    <property type="project" value="InterPro"/>
</dbReference>
<dbReference type="Gene3D" id="3.80.10.10">
    <property type="entry name" value="Ribonuclease Inhibitor"/>
    <property type="match status" value="1"/>
</dbReference>
<feature type="transmembrane region" description="Helical" evidence="13">
    <location>
        <begin position="1258"/>
        <end position="1277"/>
    </location>
</feature>
<dbReference type="InterPro" id="IPR036259">
    <property type="entry name" value="MFS_trans_sf"/>
</dbReference>
<dbReference type="Gene3D" id="2.30.18.10">
    <property type="entry name" value="Transcription factor IIA (TFIIA), beta-barrel domain"/>
    <property type="match status" value="1"/>
</dbReference>
<feature type="transmembrane region" description="Helical" evidence="13">
    <location>
        <begin position="1391"/>
        <end position="1413"/>
    </location>
</feature>
<evidence type="ECO:0000313" key="17">
    <source>
        <dbReference type="Proteomes" id="UP000298327"/>
    </source>
</evidence>
<dbReference type="InterPro" id="IPR015872">
    <property type="entry name" value="TFIIA_gsu_N"/>
</dbReference>
<keyword evidence="17" id="KW-1185">Reference proteome</keyword>
<dbReference type="CDD" id="cd10145">
    <property type="entry name" value="TFIIA_gamma_N"/>
    <property type="match status" value="1"/>
</dbReference>
<dbReference type="Pfam" id="PF02751">
    <property type="entry name" value="TFIIA_gamma_C"/>
    <property type="match status" value="1"/>
</dbReference>
<dbReference type="SUPFAM" id="SSF50784">
    <property type="entry name" value="Transcription factor IIA (TFIIA), beta-barrel domain"/>
    <property type="match status" value="1"/>
</dbReference>
<comment type="function">
    <text evidence="8">TFIIA is a component of the transcription machinery of RNA polymerase II and plays an important role in transcriptional activation. TFIIA in a complex with TBP mediates transcriptional activity.</text>
</comment>
<feature type="domain" description="Transcription initiation factor IIA gamma subunit N-terminal" evidence="14">
    <location>
        <begin position="5"/>
        <end position="51"/>
    </location>
</feature>
<dbReference type="OrthoDB" id="3208947at2759"/>
<evidence type="ECO:0000313" key="16">
    <source>
        <dbReference type="EMBL" id="TFY66197.1"/>
    </source>
</evidence>
<evidence type="ECO:0000256" key="8">
    <source>
        <dbReference type="ARBA" id="ARBA00024733"/>
    </source>
</evidence>
<dbReference type="Gene3D" id="1.20.1250.20">
    <property type="entry name" value="MFS general substrate transporter like domains"/>
    <property type="match status" value="1"/>
</dbReference>
<gene>
    <name evidence="16" type="ORF">EVG20_g4893</name>
</gene>
<evidence type="ECO:0000256" key="2">
    <source>
        <dbReference type="ARBA" id="ARBA00004141"/>
    </source>
</evidence>
<feature type="compositionally biased region" description="Low complexity" evidence="12">
    <location>
        <begin position="508"/>
        <end position="517"/>
    </location>
</feature>
<evidence type="ECO:0000256" key="6">
    <source>
        <dbReference type="ARBA" id="ARBA00023163"/>
    </source>
</evidence>
<feature type="transmembrane region" description="Helical" evidence="13">
    <location>
        <begin position="1297"/>
        <end position="1316"/>
    </location>
</feature>
<accession>A0A4Y9YWS5</accession>
<evidence type="ECO:0000256" key="1">
    <source>
        <dbReference type="ARBA" id="ARBA00004123"/>
    </source>
</evidence>
<comment type="subcellular location">
    <subcellularLocation>
        <location evidence="2">Membrane</location>
        <topology evidence="2">Multi-pass membrane protein</topology>
    </subcellularLocation>
    <subcellularLocation>
        <location evidence="1">Nucleus</location>
    </subcellularLocation>
</comment>
<keyword evidence="6" id="KW-0804">Transcription</keyword>
<keyword evidence="5" id="KW-0805">Transcription regulation</keyword>
<dbReference type="InterPro" id="IPR032675">
    <property type="entry name" value="LRR_dom_sf"/>
</dbReference>
<dbReference type="InterPro" id="IPR015871">
    <property type="entry name" value="TFIIA_gsu_C"/>
</dbReference>
<evidence type="ECO:0000256" key="4">
    <source>
        <dbReference type="ARBA" id="ARBA00019928"/>
    </source>
</evidence>
<feature type="transmembrane region" description="Helical" evidence="13">
    <location>
        <begin position="1433"/>
        <end position="1451"/>
    </location>
</feature>
<dbReference type="Gene3D" id="1.10.287.190">
    <property type="entry name" value="Transcription factor IIA gamma subunit, alpha-helical domain"/>
    <property type="match status" value="1"/>
</dbReference>
<dbReference type="InterPro" id="IPR011701">
    <property type="entry name" value="MFS"/>
</dbReference>
<feature type="coiled-coil region" evidence="11">
    <location>
        <begin position="154"/>
        <end position="199"/>
    </location>
</feature>
<keyword evidence="13" id="KW-1133">Transmembrane helix</keyword>
<evidence type="ECO:0000256" key="7">
    <source>
        <dbReference type="ARBA" id="ARBA00023242"/>
    </source>
</evidence>
<dbReference type="CDD" id="cd10014">
    <property type="entry name" value="TFIIA_gamma_C"/>
    <property type="match status" value="1"/>
</dbReference>
<dbReference type="Proteomes" id="UP000298327">
    <property type="component" value="Unassembled WGS sequence"/>
</dbReference>
<keyword evidence="13" id="KW-0812">Transmembrane</keyword>
<name>A0A4Y9YWS5_9AGAM</name>
<evidence type="ECO:0000259" key="14">
    <source>
        <dbReference type="Pfam" id="PF02268"/>
    </source>
</evidence>
<feature type="compositionally biased region" description="Polar residues" evidence="12">
    <location>
        <begin position="1089"/>
        <end position="1099"/>
    </location>
</feature>
<evidence type="ECO:0000256" key="5">
    <source>
        <dbReference type="ARBA" id="ARBA00023015"/>
    </source>
</evidence>
<feature type="domain" description="Transcription initiation factor IIA gamma subunit C-terminal" evidence="15">
    <location>
        <begin position="62"/>
        <end position="102"/>
    </location>
</feature>
<feature type="transmembrane region" description="Helical" evidence="13">
    <location>
        <begin position="1219"/>
        <end position="1237"/>
    </location>
</feature>
<dbReference type="Pfam" id="PF07690">
    <property type="entry name" value="MFS_1"/>
    <property type="match status" value="1"/>
</dbReference>
<evidence type="ECO:0000256" key="12">
    <source>
        <dbReference type="SAM" id="MobiDB-lite"/>
    </source>
</evidence>
<sequence>MATAYYEFYRGSSIGMALTDSLDELITSGAITPQLAMKVLQQFDKSLADTMVKSVKTKTNLKGHLHTYRLCDDVWTFIVKNASFKMDGNDMVTTPKVKIIAFSPLTATPSPPPCLPPSLLLFFAMLLPMELPNPPTETTIADARRSLDHHKTSLVEIQHKIDTAETQLAQLVADFRCVINDLQRERTALENKVAETLAYIAPIKRLPHELLRYIFLLNFEEYPCCAWILAAVCSLWRRLALSMPKIWSKANAGGFLIPIDVVPSTMPSAAAGRASRVRCGLERVTPPARDLQAALLCSDCSQSSARGVFKKDSHCMLHPSPTRWRRDYPKFLGLFFGANHCCRGLSVTDAAASGVFTCESFSDTLKAATGRLVGVAEGEHTILMPACPSLRLAYMRALVLFLRRTCFIGPPFSLACPPSLTTRPRMYQRAMLVQRSHMRRSLTRYLHARQYADRTVTFILLVLVPHTRSLALAMAVPRATHHDAPLRALPPRVAAGHDPNHPDRGPRRATAVAAAPRSLGSNHSATAATAAPATDCAEHCTAARASTHWGHIAIFYLVEQMHRWERFVFRFDKQFPSWHALKSISGAAPLLKEFEVSCAEPVYYGEWPWLPSANPNSPVVLPELQSLTLQYTPFKWASPMLRTNLRHLNLRALPTTNIPLDRILHIVASNQHLENLSLHFSTVVNAVLPLTPTTLTELKELTVGGHYMMATIVDSLILPALESLSLDMEARDPLEDSIMNLLSRSNHPPLTHLSIAYGGSSMPYYYTGGSIIASWNFLADLSHLRSLHVGGTPLDPLLSMLGAPEEDAAPAQWACPYLTHLALRNCPAHVEGLPKLVQMVELRNPEGATTSSSFSSATASGLGTVPKRLHQLEMYDCATLGQDVVSWLKSRIADVTCVEPPFERQSHGLSNGEEPLQPKQNNVYFKVRTSFCGLPHSTACSNGTRHVRLAHSPVARSRPNGVALCSYAAAATGMYCRFHSSTVSIPSPGHSSKPHSLPLTAEMYKRRRFLSSISLAAFAGRPQEHPSRFLDQRLESRPARPGPATSERHAASIHCGILKDALRNLEILSTTLGAMKTMSCTRRSRAQRPSHSPDDASSITEVDPELLLPKFSTLAIMLTMNAMSHVSFLIIVPSDNEYAAYLGGSATFSGLVIGIPAVFAGLALIPLNKIDRGQFIALPRSHEPLTDPLTGAYKLPLHFSCATAILGNVLYGLAYRAHFLYLILIGRIVLGLAFTNFGYTKRFCSDARIVGVRRRTTVAGGLVVGQGVGFSVGPFIGGLLYKIGFHNSVFNGYTSPAWVMAVCWLIYWIVFAVVFVDVPKTPRQAIWSPVELESSAAPIAATGVQVEDKQAVETKQHVKIKQAGAIGSVEPTAPPNAAPAPAPPRISIRQWGVFVTMCWFAMTVWFVLGAWGSNIPVYTAHAWGWSPFGAGNLLALGGITTFPLLGVNIWFARRTQDRNILVLGCTLGARGAAAQCGALCAPGPRALGRVLRVLVLDWSWRQYRQHGYDEPVIEASAAAVESEDKPRHPV</sequence>
<feature type="region of interest" description="Disordered" evidence="12">
    <location>
        <begin position="490"/>
        <end position="526"/>
    </location>
</feature>
<comment type="caution">
    <text evidence="16">The sequence shown here is derived from an EMBL/GenBank/DDBJ whole genome shotgun (WGS) entry which is preliminary data.</text>
</comment>